<keyword evidence="8" id="KW-1185">Reference proteome</keyword>
<reference evidence="8" key="2">
    <citation type="submission" date="2023-07" db="EMBL/GenBank/DDBJ databases">
        <title>Identification and characterization of horizontal gene transfer across gut microbiota members of farm animals based on homology search.</title>
        <authorList>
            <person name="Schwarzerova J."/>
            <person name="Nykrynova M."/>
            <person name="Jureckova K."/>
            <person name="Cejkova D."/>
            <person name="Rychlik I."/>
        </authorList>
    </citation>
    <scope>NUCLEOTIDE SEQUENCE [LARGE SCALE GENOMIC DNA]</scope>
    <source>
        <strain evidence="8">109_WCHN</strain>
    </source>
</reference>
<evidence type="ECO:0000256" key="1">
    <source>
        <dbReference type="ARBA" id="ARBA00007754"/>
    </source>
</evidence>
<dbReference type="PANTHER" id="PTHR40079">
    <property type="entry name" value="MANNAN ENDO-1,4-BETA-MANNOSIDASE E-RELATED"/>
    <property type="match status" value="1"/>
</dbReference>
<reference evidence="7 8" key="1">
    <citation type="submission" date="2023-06" db="EMBL/GenBank/DDBJ databases">
        <authorList>
            <person name="Zeman M."/>
            <person name="Kubasova T."/>
            <person name="Jahodarova E."/>
            <person name="Nykrynova M."/>
            <person name="Rychlik I."/>
        </authorList>
    </citation>
    <scope>NUCLEOTIDE SEQUENCE [LARGE SCALE GENOMIC DNA]</scope>
    <source>
        <strain evidence="7 8">109_WCHN</strain>
    </source>
</reference>
<keyword evidence="2 4" id="KW-0378">Hydrolase</keyword>
<dbReference type="InterPro" id="IPR017853">
    <property type="entry name" value="GH"/>
</dbReference>
<comment type="similarity">
    <text evidence="1 4">Belongs to the glycosyl hydrolase 26 family.</text>
</comment>
<dbReference type="InterPro" id="IPR022790">
    <property type="entry name" value="GH26_dom"/>
</dbReference>
<keyword evidence="3 4" id="KW-0326">Glycosidase</keyword>
<feature type="chain" id="PRO_5045959426" evidence="5">
    <location>
        <begin position="20"/>
        <end position="457"/>
    </location>
</feature>
<dbReference type="EMBL" id="JAUDEN010000006">
    <property type="protein sequence ID" value="MDM8324567.1"/>
    <property type="molecule type" value="Genomic_DNA"/>
</dbReference>
<evidence type="ECO:0000256" key="4">
    <source>
        <dbReference type="PROSITE-ProRule" id="PRU01100"/>
    </source>
</evidence>
<dbReference type="Pfam" id="PF02156">
    <property type="entry name" value="Glyco_hydro_26"/>
    <property type="match status" value="1"/>
</dbReference>
<organism evidence="7 8">
    <name type="scientific">Bacteroides gallinaceum</name>
    <dbReference type="NCBI Taxonomy" id="1462571"/>
    <lineage>
        <taxon>Bacteria</taxon>
        <taxon>Pseudomonadati</taxon>
        <taxon>Bacteroidota</taxon>
        <taxon>Bacteroidia</taxon>
        <taxon>Bacteroidales</taxon>
        <taxon>Bacteroidaceae</taxon>
        <taxon>Bacteroides</taxon>
    </lineage>
</organism>
<dbReference type="PROSITE" id="PS51257">
    <property type="entry name" value="PROKAR_LIPOPROTEIN"/>
    <property type="match status" value="1"/>
</dbReference>
<evidence type="ECO:0000256" key="5">
    <source>
        <dbReference type="SAM" id="SignalP"/>
    </source>
</evidence>
<sequence>MKKLHILYAFAAAAFLLTACDTDVEHDIAQVDAPVFVSATPETGSTVKTGNVTVTLQYDKNIYFASEDASQISISDNGTVVSADVIGVSNTLTIVANCPNRGATYTLTVPAGLVTGPNQMPAPEVSLTLSTTGLNTTPVNSLTAEAQQVYDFLVENFETRTLSATMAVDGVSGQTGSWNTADAEQVYQWTGQYPAMNCFDYLHLAASPSNWIDYSDITPVKSWWDNGGIVLAMWHWNVPKAEGDTDTNNYTSTLSETAFNIDNAFTEGTWEYNTVHADLAKIAGYLRLLHDANIPVIWRPLHEAAGGWFWWGKNADSFKKLWVEMFDYFETQGLNNLIWVWTSETNDTDWYPGDEYVDIIGRDLYGNDAVDCAAQYRILTNDFGNKMITLSECGYSEYTDSTVGLLSEQWNAGARWLWFMPWYDSAESTSFHADEAWWQDAMNQDYVVSRDELPDFR</sequence>
<evidence type="ECO:0000256" key="2">
    <source>
        <dbReference type="ARBA" id="ARBA00022801"/>
    </source>
</evidence>
<dbReference type="Gene3D" id="3.20.20.80">
    <property type="entry name" value="Glycosidases"/>
    <property type="match status" value="1"/>
</dbReference>
<dbReference type="PRINTS" id="PR00739">
    <property type="entry name" value="GLHYDRLASE26"/>
</dbReference>
<comment type="caution">
    <text evidence="7">The sequence shown here is derived from an EMBL/GenBank/DDBJ whole genome shotgun (WGS) entry which is preliminary data.</text>
</comment>
<protein>
    <submittedName>
        <fullName evidence="7">Glycosyl hydrolase</fullName>
    </submittedName>
</protein>
<feature type="signal peptide" evidence="5">
    <location>
        <begin position="1"/>
        <end position="19"/>
    </location>
</feature>
<evidence type="ECO:0000259" key="6">
    <source>
        <dbReference type="PROSITE" id="PS51764"/>
    </source>
</evidence>
<evidence type="ECO:0000313" key="8">
    <source>
        <dbReference type="Proteomes" id="UP001169458"/>
    </source>
</evidence>
<feature type="domain" description="GH26" evidence="6">
    <location>
        <begin position="144"/>
        <end position="451"/>
    </location>
</feature>
<accession>A0ABT7VE42</accession>
<feature type="active site" description="Nucleophile" evidence="4">
    <location>
        <position position="392"/>
    </location>
</feature>
<evidence type="ECO:0000313" key="7">
    <source>
        <dbReference type="EMBL" id="MDM8324567.1"/>
    </source>
</evidence>
<feature type="active site" description="Proton donor" evidence="4">
    <location>
        <position position="303"/>
    </location>
</feature>
<proteinExistence type="inferred from homology"/>
<dbReference type="PROSITE" id="PS51764">
    <property type="entry name" value="GH26"/>
    <property type="match status" value="1"/>
</dbReference>
<name>A0ABT7VE42_9BACE</name>
<evidence type="ECO:0000256" key="3">
    <source>
        <dbReference type="ARBA" id="ARBA00023295"/>
    </source>
</evidence>
<dbReference type="RefSeq" id="WP_258338048.1">
    <property type="nucleotide sequence ID" value="NZ_JAUDEN010000006.1"/>
</dbReference>
<dbReference type="PANTHER" id="PTHR40079:SF4">
    <property type="entry name" value="GH26 DOMAIN-CONTAINING PROTEIN-RELATED"/>
    <property type="match status" value="1"/>
</dbReference>
<dbReference type="SUPFAM" id="SSF51445">
    <property type="entry name" value="(Trans)glycosidases"/>
    <property type="match status" value="1"/>
</dbReference>
<dbReference type="GO" id="GO:0016787">
    <property type="term" value="F:hydrolase activity"/>
    <property type="evidence" value="ECO:0007669"/>
    <property type="project" value="UniProtKB-KW"/>
</dbReference>
<dbReference type="InterPro" id="IPR000805">
    <property type="entry name" value="Glyco_hydro_26"/>
</dbReference>
<dbReference type="Proteomes" id="UP001169458">
    <property type="component" value="Unassembled WGS sequence"/>
</dbReference>
<gene>
    <name evidence="7" type="ORF">QUW60_04905</name>
</gene>
<keyword evidence="5" id="KW-0732">Signal</keyword>